<evidence type="ECO:0000259" key="5">
    <source>
        <dbReference type="PROSITE" id="PS50887"/>
    </source>
</evidence>
<dbReference type="EMBL" id="FPLD01000045">
    <property type="protein sequence ID" value="SGY92874.1"/>
    <property type="molecule type" value="Genomic_DNA"/>
</dbReference>
<sequence>MNKKLTYQELEAQVVKLESKSENLQKQLDLTDQITNELLRSTKLLQTLVDTIPCPFFYKNIDGVYQQCNDAFSQVILGIDKDKIINKSLFDLSDYIPNELAEIYHAKDLLLLKKPGTQVYETSVKCADGSIRIFIFYKASVLDKYKQVIGVVGIMLDVTELKKQKRELRENNRRLEMCSLTDPLTGLYNRRKFNDVFPENLRVARRHHRLLNFAIIDIDNFKKFNDSYGHVAGDNALVIISNLLQNKLLRTDDYIFRLGGEEFGLLFYADDEIAASQFVNDIRLAVQGLGIPHKENNGYSCVTISLGMVTIKYTDKDMLTLYEMADKLLYKVKNSGKNQILAKLV</sequence>
<evidence type="ECO:0000313" key="9">
    <source>
        <dbReference type="Proteomes" id="UP000183794"/>
    </source>
</evidence>
<keyword evidence="8" id="KW-1185">Reference proteome</keyword>
<dbReference type="Gene3D" id="3.30.450.20">
    <property type="entry name" value="PAS domain"/>
    <property type="match status" value="1"/>
</dbReference>
<dbReference type="Gene3D" id="3.30.70.270">
    <property type="match status" value="1"/>
</dbReference>
<dbReference type="PANTHER" id="PTHR45138:SF9">
    <property type="entry name" value="DIGUANYLATE CYCLASE DGCM-RELATED"/>
    <property type="match status" value="1"/>
</dbReference>
<evidence type="ECO:0000256" key="3">
    <source>
        <dbReference type="ARBA" id="ARBA00034247"/>
    </source>
</evidence>
<dbReference type="STRING" id="80854.MVIS_1895"/>
<gene>
    <name evidence="6" type="ORF">MT2528_1238</name>
    <name evidence="7" type="ORF">NVI5450_1408</name>
</gene>
<dbReference type="GO" id="GO:0043709">
    <property type="term" value="P:cell adhesion involved in single-species biofilm formation"/>
    <property type="evidence" value="ECO:0007669"/>
    <property type="project" value="TreeGrafter"/>
</dbReference>
<comment type="cofactor">
    <cofactor evidence="1">
        <name>Mg(2+)</name>
        <dbReference type="ChEBI" id="CHEBI:18420"/>
    </cofactor>
</comment>
<dbReference type="InterPro" id="IPR035965">
    <property type="entry name" value="PAS-like_dom_sf"/>
</dbReference>
<dbReference type="CDD" id="cd00130">
    <property type="entry name" value="PAS"/>
    <property type="match status" value="1"/>
</dbReference>
<dbReference type="SMART" id="SM00267">
    <property type="entry name" value="GGDEF"/>
    <property type="match status" value="1"/>
</dbReference>
<evidence type="ECO:0000256" key="1">
    <source>
        <dbReference type="ARBA" id="ARBA00001946"/>
    </source>
</evidence>
<evidence type="ECO:0000256" key="2">
    <source>
        <dbReference type="ARBA" id="ARBA00012528"/>
    </source>
</evidence>
<name>A0A090IG41_9GAMM</name>
<dbReference type="CDD" id="cd01949">
    <property type="entry name" value="GGDEF"/>
    <property type="match status" value="1"/>
</dbReference>
<comment type="catalytic activity">
    <reaction evidence="3">
        <text>2 GTP = 3',3'-c-di-GMP + 2 diphosphate</text>
        <dbReference type="Rhea" id="RHEA:24898"/>
        <dbReference type="ChEBI" id="CHEBI:33019"/>
        <dbReference type="ChEBI" id="CHEBI:37565"/>
        <dbReference type="ChEBI" id="CHEBI:58805"/>
        <dbReference type="EC" id="2.7.7.65"/>
    </reaction>
</comment>
<dbReference type="OrthoDB" id="9812260at2"/>
<dbReference type="Pfam" id="PF08448">
    <property type="entry name" value="PAS_4"/>
    <property type="match status" value="1"/>
</dbReference>
<evidence type="ECO:0000313" key="8">
    <source>
        <dbReference type="Proteomes" id="UP000182660"/>
    </source>
</evidence>
<dbReference type="SUPFAM" id="SSF55785">
    <property type="entry name" value="PYP-like sensor domain (PAS domain)"/>
    <property type="match status" value="1"/>
</dbReference>
<evidence type="ECO:0000259" key="4">
    <source>
        <dbReference type="PROSITE" id="PS50113"/>
    </source>
</evidence>
<dbReference type="Proteomes" id="UP000182660">
    <property type="component" value="Unassembled WGS sequence"/>
</dbReference>
<dbReference type="GeneID" id="61295153"/>
<dbReference type="RefSeq" id="WP_045110160.1">
    <property type="nucleotide sequence ID" value="NZ_CAWQZC010000105.1"/>
</dbReference>
<feature type="domain" description="PAC" evidence="4">
    <location>
        <begin position="118"/>
        <end position="170"/>
    </location>
</feature>
<dbReference type="AlphaFoldDB" id="A0A090IG41"/>
<reference evidence="7 9" key="1">
    <citation type="submission" date="2016-11" db="EMBL/GenBank/DDBJ databases">
        <authorList>
            <person name="Jaros S."/>
            <person name="Januszkiewicz K."/>
            <person name="Wedrychowicz H."/>
        </authorList>
    </citation>
    <scope>NUCLEOTIDE SEQUENCE [LARGE SCALE GENOMIC DNA]</scope>
    <source>
        <strain evidence="7">NVI 5450</strain>
    </source>
</reference>
<protein>
    <recommendedName>
        <fullName evidence="2">diguanylate cyclase</fullName>
        <ecNumber evidence="2">2.7.7.65</ecNumber>
    </recommendedName>
</protein>
<feature type="domain" description="GGDEF" evidence="5">
    <location>
        <begin position="209"/>
        <end position="345"/>
    </location>
</feature>
<dbReference type="InterPro" id="IPR050469">
    <property type="entry name" value="Diguanylate_Cyclase"/>
</dbReference>
<dbReference type="InterPro" id="IPR013656">
    <property type="entry name" value="PAS_4"/>
</dbReference>
<dbReference type="InterPro" id="IPR029787">
    <property type="entry name" value="Nucleotide_cyclase"/>
</dbReference>
<dbReference type="NCBIfam" id="TIGR00229">
    <property type="entry name" value="sensory_box"/>
    <property type="match status" value="1"/>
</dbReference>
<accession>A0A090IG41</accession>
<dbReference type="GO" id="GO:0005886">
    <property type="term" value="C:plasma membrane"/>
    <property type="evidence" value="ECO:0007669"/>
    <property type="project" value="TreeGrafter"/>
</dbReference>
<proteinExistence type="predicted"/>
<dbReference type="EC" id="2.7.7.65" evidence="2"/>
<dbReference type="PATRIC" id="fig|80854.5.peg.2024"/>
<evidence type="ECO:0000313" key="7">
    <source>
        <dbReference type="EMBL" id="SGY92874.1"/>
    </source>
</evidence>
<dbReference type="KEGG" id="mvs:MVIS_1895"/>
<dbReference type="HOGENOM" id="CLU_000445_11_4_6"/>
<dbReference type="EMBL" id="FPLJ01000035">
    <property type="protein sequence ID" value="SGY87274.1"/>
    <property type="molecule type" value="Genomic_DNA"/>
</dbReference>
<dbReference type="NCBIfam" id="TIGR00254">
    <property type="entry name" value="GGDEF"/>
    <property type="match status" value="1"/>
</dbReference>
<evidence type="ECO:0000313" key="6">
    <source>
        <dbReference type="EMBL" id="SGY87274.1"/>
    </source>
</evidence>
<dbReference type="SUPFAM" id="SSF55073">
    <property type="entry name" value="Nucleotide cyclase"/>
    <property type="match status" value="1"/>
</dbReference>
<organism evidence="7 9">
    <name type="scientific">Moritella viscosa</name>
    <dbReference type="NCBI Taxonomy" id="80854"/>
    <lineage>
        <taxon>Bacteria</taxon>
        <taxon>Pseudomonadati</taxon>
        <taxon>Pseudomonadota</taxon>
        <taxon>Gammaproteobacteria</taxon>
        <taxon>Alteromonadales</taxon>
        <taxon>Moritellaceae</taxon>
        <taxon>Moritella</taxon>
    </lineage>
</organism>
<dbReference type="Proteomes" id="UP000183794">
    <property type="component" value="Unassembled WGS sequence"/>
</dbReference>
<dbReference type="InterPro" id="IPR000014">
    <property type="entry name" value="PAS"/>
</dbReference>
<dbReference type="InterPro" id="IPR043128">
    <property type="entry name" value="Rev_trsase/Diguanyl_cyclase"/>
</dbReference>
<dbReference type="InterPro" id="IPR000700">
    <property type="entry name" value="PAS-assoc_C"/>
</dbReference>
<dbReference type="FunFam" id="3.30.70.270:FF:000001">
    <property type="entry name" value="Diguanylate cyclase domain protein"/>
    <property type="match status" value="1"/>
</dbReference>
<dbReference type="PANTHER" id="PTHR45138">
    <property type="entry name" value="REGULATORY COMPONENTS OF SENSORY TRANSDUCTION SYSTEM"/>
    <property type="match status" value="1"/>
</dbReference>
<dbReference type="PROSITE" id="PS50113">
    <property type="entry name" value="PAC"/>
    <property type="match status" value="1"/>
</dbReference>
<dbReference type="PROSITE" id="PS50887">
    <property type="entry name" value="GGDEF"/>
    <property type="match status" value="1"/>
</dbReference>
<reference evidence="6 8" key="2">
    <citation type="submission" date="2016-11" db="EMBL/GenBank/DDBJ databases">
        <authorList>
            <person name="Klemetsen T."/>
        </authorList>
    </citation>
    <scope>NUCLEOTIDE SEQUENCE [LARGE SCALE GENOMIC DNA]</scope>
    <source>
        <strain evidence="6">MT 2528</strain>
    </source>
</reference>
<dbReference type="InterPro" id="IPR000160">
    <property type="entry name" value="GGDEF_dom"/>
</dbReference>
<dbReference type="GO" id="GO:1902201">
    <property type="term" value="P:negative regulation of bacterial-type flagellum-dependent cell motility"/>
    <property type="evidence" value="ECO:0007669"/>
    <property type="project" value="TreeGrafter"/>
</dbReference>
<dbReference type="Pfam" id="PF00990">
    <property type="entry name" value="GGDEF"/>
    <property type="match status" value="1"/>
</dbReference>
<dbReference type="GO" id="GO:0052621">
    <property type="term" value="F:diguanylate cyclase activity"/>
    <property type="evidence" value="ECO:0007669"/>
    <property type="project" value="UniProtKB-EC"/>
</dbReference>